<evidence type="ECO:0000256" key="5">
    <source>
        <dbReference type="ARBA" id="ARBA00022840"/>
    </source>
</evidence>
<comment type="catalytic activity">
    <reaction evidence="6">
        <text>1D-myo-inositol 1,3,4,5,6-pentakisphosphate + ATP = 1D-myo-inositol hexakisphosphate + ADP + H(+)</text>
        <dbReference type="Rhea" id="RHEA:20313"/>
        <dbReference type="ChEBI" id="CHEBI:15378"/>
        <dbReference type="ChEBI" id="CHEBI:30616"/>
        <dbReference type="ChEBI" id="CHEBI:57733"/>
        <dbReference type="ChEBI" id="CHEBI:58130"/>
        <dbReference type="ChEBI" id="CHEBI:456216"/>
        <dbReference type="EC" id="2.7.1.158"/>
    </reaction>
</comment>
<comment type="caution">
    <text evidence="7">The sequence shown here is derived from an EMBL/GenBank/DDBJ whole genome shotgun (WGS) entry which is preliminary data.</text>
</comment>
<keyword evidence="8" id="KW-1185">Reference proteome</keyword>
<evidence type="ECO:0000256" key="3">
    <source>
        <dbReference type="ARBA" id="ARBA00022741"/>
    </source>
</evidence>
<dbReference type="Pfam" id="PF06090">
    <property type="entry name" value="Ins_P5_2-kin"/>
    <property type="match status" value="1"/>
</dbReference>
<protein>
    <recommendedName>
        <fullName evidence="1 6">Inositol-pentakisphosphate 2-kinase</fullName>
        <ecNumber evidence="1 6">2.7.1.158</ecNumber>
    </recommendedName>
</protein>
<dbReference type="PANTHER" id="PTHR14456">
    <property type="entry name" value="INOSITOL POLYPHOSPHATE KINASE 1"/>
    <property type="match status" value="1"/>
</dbReference>
<dbReference type="EMBL" id="JARPOI010000002">
    <property type="protein sequence ID" value="KAJ9186549.1"/>
    <property type="molecule type" value="Genomic_DNA"/>
</dbReference>
<keyword evidence="5 6" id="KW-0067">ATP-binding</keyword>
<organism evidence="7 8">
    <name type="scientific">Hevea brasiliensis</name>
    <name type="common">Para rubber tree</name>
    <name type="synonym">Siphonia brasiliensis</name>
    <dbReference type="NCBI Taxonomy" id="3981"/>
    <lineage>
        <taxon>Eukaryota</taxon>
        <taxon>Viridiplantae</taxon>
        <taxon>Streptophyta</taxon>
        <taxon>Embryophyta</taxon>
        <taxon>Tracheophyta</taxon>
        <taxon>Spermatophyta</taxon>
        <taxon>Magnoliopsida</taxon>
        <taxon>eudicotyledons</taxon>
        <taxon>Gunneridae</taxon>
        <taxon>Pentapetalae</taxon>
        <taxon>rosids</taxon>
        <taxon>fabids</taxon>
        <taxon>Malpighiales</taxon>
        <taxon>Euphorbiaceae</taxon>
        <taxon>Crotonoideae</taxon>
        <taxon>Micrandreae</taxon>
        <taxon>Hevea</taxon>
    </lineage>
</organism>
<keyword evidence="2 6" id="KW-0808">Transferase</keyword>
<dbReference type="EC" id="2.7.1.158" evidence="1 6"/>
<keyword evidence="4 6" id="KW-0418">Kinase</keyword>
<dbReference type="Proteomes" id="UP001174677">
    <property type="component" value="Chromosome 2"/>
</dbReference>
<comment type="domain">
    <text evidence="6">The EXKPK motif is conserved in inositol-pentakisphosphate 2-kinases of both family 1 and 2.</text>
</comment>
<name>A0ABQ9N6V2_HEVBR</name>
<evidence type="ECO:0000256" key="1">
    <source>
        <dbReference type="ARBA" id="ARBA00012023"/>
    </source>
</evidence>
<dbReference type="InterPro" id="IPR043001">
    <property type="entry name" value="IP5_2-K_N_lobe"/>
</dbReference>
<evidence type="ECO:0000313" key="8">
    <source>
        <dbReference type="Proteomes" id="UP001174677"/>
    </source>
</evidence>
<evidence type="ECO:0000313" key="7">
    <source>
        <dbReference type="EMBL" id="KAJ9186549.1"/>
    </source>
</evidence>
<gene>
    <name evidence="7" type="ORF">P3X46_002108</name>
</gene>
<comment type="function">
    <text evidence="6">Phosphorylates Ins(1,3,4,5,6)P5 at position 2 to form Ins(1,2,3,4,5,6)P6 (InsP6 or phytate).</text>
</comment>
<proteinExistence type="predicted"/>
<dbReference type="Gene3D" id="3.30.200.110">
    <property type="entry name" value="Inositol-pentakisphosphate 2-kinase, N-lobe"/>
    <property type="match status" value="1"/>
</dbReference>
<keyword evidence="3 6" id="KW-0547">Nucleotide-binding</keyword>
<dbReference type="PANTHER" id="PTHR14456:SF2">
    <property type="entry name" value="INOSITOL-PENTAKISPHOSPHATE 2-KINASE"/>
    <property type="match status" value="1"/>
</dbReference>
<evidence type="ECO:0000256" key="6">
    <source>
        <dbReference type="RuleBase" id="RU364126"/>
    </source>
</evidence>
<dbReference type="InterPro" id="IPR009286">
    <property type="entry name" value="Ins_P5_2-kin"/>
</dbReference>
<reference evidence="7" key="1">
    <citation type="journal article" date="2023" name="Plant Biotechnol. J.">
        <title>Chromosome-level wild Hevea brasiliensis genome provides new tools for genomic-assisted breeding and valuable loci to elevate rubber yield.</title>
        <authorList>
            <person name="Cheng H."/>
            <person name="Song X."/>
            <person name="Hu Y."/>
            <person name="Wu T."/>
            <person name="Yang Q."/>
            <person name="An Z."/>
            <person name="Feng S."/>
            <person name="Deng Z."/>
            <person name="Wu W."/>
            <person name="Zeng X."/>
            <person name="Tu M."/>
            <person name="Wang X."/>
            <person name="Huang H."/>
        </authorList>
    </citation>
    <scope>NUCLEOTIDE SEQUENCE</scope>
    <source>
        <strain evidence="7">MT/VB/25A 57/8</strain>
    </source>
</reference>
<evidence type="ECO:0000256" key="4">
    <source>
        <dbReference type="ARBA" id="ARBA00022777"/>
    </source>
</evidence>
<sequence length="454" mass="51337">MEIKLEQEDAADWVYRGEGAANLVLSYTGSSPLFIGKVMRIQKAARNGSSHCMEDHTVLTEHERLLWKEAEELVSSPTKELAELHYVKDVMSPLLGPKHVDAGMHVLACREFLESVEKKVICQRPAWRVDAAKIDVKCDFVLLMTDHSLFPSGIVKVGPCISVEIKPKCGFLPFSRFIAERNAIKRSTTRFRMHQVLKLRQHEISELSQYDPLDIFSGSNERIHKALNDLYSTPQNNFRVFLNGSIIFGGLGGGVDKTSIVIEKAFEGALKGVIQADDGLRTRSFIELVAETVYNSRVLDQLLEVQKLDSIDIEGAIHAYYNIISKPCMVCRELDEARVPHGYASLHSIPLSESLKIIKDYIIAATAKDCSLMVSFKPREDRDFGSPYGSVYLKSTNQNFDYKVNFIDLDLKPLKKMETYYEKDKKILNSYAQLAKTKHMKGNTLSMEVFETIK</sequence>
<accession>A0ABQ9N6V2</accession>
<evidence type="ECO:0000256" key="2">
    <source>
        <dbReference type="ARBA" id="ARBA00022679"/>
    </source>
</evidence>